<feature type="region of interest" description="Disordered" evidence="1">
    <location>
        <begin position="140"/>
        <end position="163"/>
    </location>
</feature>
<feature type="signal peptide" evidence="2">
    <location>
        <begin position="1"/>
        <end position="37"/>
    </location>
</feature>
<evidence type="ECO:0000313" key="4">
    <source>
        <dbReference type="Proteomes" id="UP000249169"/>
    </source>
</evidence>
<dbReference type="EMBL" id="QHKO01000004">
    <property type="protein sequence ID" value="RAL22129.1"/>
    <property type="molecule type" value="Genomic_DNA"/>
</dbReference>
<evidence type="ECO:0008006" key="5">
    <source>
        <dbReference type="Google" id="ProtNLM"/>
    </source>
</evidence>
<organism evidence="3 4">
    <name type="scientific">Lujinxingia litoralis</name>
    <dbReference type="NCBI Taxonomy" id="2211119"/>
    <lineage>
        <taxon>Bacteria</taxon>
        <taxon>Deltaproteobacteria</taxon>
        <taxon>Bradymonadales</taxon>
        <taxon>Lujinxingiaceae</taxon>
        <taxon>Lujinxingia</taxon>
    </lineage>
</organism>
<name>A0A328C4E2_9DELT</name>
<keyword evidence="4" id="KW-1185">Reference proteome</keyword>
<proteinExistence type="predicted"/>
<accession>A0A328C4E2</accession>
<keyword evidence="2" id="KW-0732">Signal</keyword>
<evidence type="ECO:0000313" key="3">
    <source>
        <dbReference type="EMBL" id="RAL22129.1"/>
    </source>
</evidence>
<sequence>MVYPAFTARLGAFLTCGLLATATVGAISLSAAAPAHAQDAADSQVSALLDQAMEDYDMLMIEEAEQALEEAVVVAARNNLRTPAVARAYVMLGIVRFAATRDEAMTEEAFVAALETDPNSVLFPVYETPELGQIFERARRRAKPPEPAPTQHDQNAQPDADQPMEHRPIARANAGQAVLFEAFVDETLPVFRVFVHHRRFGEDDFTRSEMTPSSNTRFAFSLDASHVRTSQIEYYIEAVDRTGDVVASSGRTTNPHRISVMGSGTEAPAPSPAPVAQVTPADEEPLELSDDENALGSGFYATLLGGTDVGFLTSGTTPTAQIDREVTPGFVAAFAHAKLDLGWRLTERNSVGAYWRWQFSPAQDFSTLVEGSIDTDAPFWEHEEECFGLGLPGDCLLGIKYQRDISLGAPRFYSSVGLGIGRVRNWLRLKHNAMRSDGVCDNRDIFQDESTGVPFCYIRDTVRTGWAHFGFGGGFYVPLSGHLDFVTDTYVMVLFPDTSINVDVNLGLRLRI</sequence>
<dbReference type="OrthoDB" id="5525811at2"/>
<evidence type="ECO:0000256" key="1">
    <source>
        <dbReference type="SAM" id="MobiDB-lite"/>
    </source>
</evidence>
<dbReference type="RefSeq" id="WP_111729700.1">
    <property type="nucleotide sequence ID" value="NZ_QHKO01000004.1"/>
</dbReference>
<dbReference type="Proteomes" id="UP000249169">
    <property type="component" value="Unassembled WGS sequence"/>
</dbReference>
<feature type="chain" id="PRO_5016304699" description="Outer membrane protein beta-barrel domain-containing protein" evidence="2">
    <location>
        <begin position="38"/>
        <end position="512"/>
    </location>
</feature>
<reference evidence="3 4" key="1">
    <citation type="submission" date="2018-05" db="EMBL/GenBank/DDBJ databases">
        <title>Lujinxingia marina gen. nov. sp. nov., a new facultative anaerobic member of the class Deltaproteobacteria, and proposal of Lujinxingaceae fam. nov.</title>
        <authorList>
            <person name="Li C.-M."/>
        </authorList>
    </citation>
    <scope>NUCLEOTIDE SEQUENCE [LARGE SCALE GENOMIC DNA]</scope>
    <source>
        <strain evidence="3 4">B210</strain>
    </source>
</reference>
<gene>
    <name evidence="3" type="ORF">DL240_09750</name>
</gene>
<evidence type="ECO:0000256" key="2">
    <source>
        <dbReference type="SAM" id="SignalP"/>
    </source>
</evidence>
<dbReference type="AlphaFoldDB" id="A0A328C4E2"/>
<protein>
    <recommendedName>
        <fullName evidence="5">Outer membrane protein beta-barrel domain-containing protein</fullName>
    </recommendedName>
</protein>
<comment type="caution">
    <text evidence="3">The sequence shown here is derived from an EMBL/GenBank/DDBJ whole genome shotgun (WGS) entry which is preliminary data.</text>
</comment>